<dbReference type="EMBL" id="JARYMX010000005">
    <property type="protein sequence ID" value="KAJ9548629.1"/>
    <property type="molecule type" value="Genomic_DNA"/>
</dbReference>
<organism evidence="3 4">
    <name type="scientific">Centaurea solstitialis</name>
    <name type="common">yellow star-thistle</name>
    <dbReference type="NCBI Taxonomy" id="347529"/>
    <lineage>
        <taxon>Eukaryota</taxon>
        <taxon>Viridiplantae</taxon>
        <taxon>Streptophyta</taxon>
        <taxon>Embryophyta</taxon>
        <taxon>Tracheophyta</taxon>
        <taxon>Spermatophyta</taxon>
        <taxon>Magnoliopsida</taxon>
        <taxon>eudicotyledons</taxon>
        <taxon>Gunneridae</taxon>
        <taxon>Pentapetalae</taxon>
        <taxon>asterids</taxon>
        <taxon>campanulids</taxon>
        <taxon>Asterales</taxon>
        <taxon>Asteraceae</taxon>
        <taxon>Carduoideae</taxon>
        <taxon>Cardueae</taxon>
        <taxon>Centaureinae</taxon>
        <taxon>Centaurea</taxon>
    </lineage>
</organism>
<feature type="compositionally biased region" description="Basic and acidic residues" evidence="2">
    <location>
        <begin position="207"/>
        <end position="217"/>
    </location>
</feature>
<comment type="caution">
    <text evidence="3">The sequence shown here is derived from an EMBL/GenBank/DDBJ whole genome shotgun (WGS) entry which is preliminary data.</text>
</comment>
<dbReference type="Proteomes" id="UP001172457">
    <property type="component" value="Chromosome 5"/>
</dbReference>
<dbReference type="PANTHER" id="PTHR14209:SF10">
    <property type="entry name" value="SGNH HYDROLASE-TYPE ESTERASE DOMAIN-CONTAINING PROTEIN"/>
    <property type="match status" value="1"/>
</dbReference>
<dbReference type="Gene3D" id="3.40.50.1110">
    <property type="entry name" value="SGNH hydrolase"/>
    <property type="match status" value="1"/>
</dbReference>
<dbReference type="GO" id="GO:0016788">
    <property type="term" value="F:hydrolase activity, acting on ester bonds"/>
    <property type="evidence" value="ECO:0007669"/>
    <property type="project" value="InterPro"/>
</dbReference>
<evidence type="ECO:0000256" key="2">
    <source>
        <dbReference type="SAM" id="MobiDB-lite"/>
    </source>
</evidence>
<feature type="region of interest" description="Disordered" evidence="2">
    <location>
        <begin position="196"/>
        <end position="217"/>
    </location>
</feature>
<keyword evidence="4" id="KW-1185">Reference proteome</keyword>
<dbReference type="SUPFAM" id="SSF52266">
    <property type="entry name" value="SGNH hydrolase"/>
    <property type="match status" value="1"/>
</dbReference>
<evidence type="ECO:0008006" key="5">
    <source>
        <dbReference type="Google" id="ProtNLM"/>
    </source>
</evidence>
<comment type="similarity">
    <text evidence="1">Belongs to the 'GDSL' lipolytic enzyme family.</text>
</comment>
<reference evidence="3" key="1">
    <citation type="submission" date="2023-03" db="EMBL/GenBank/DDBJ databases">
        <title>Chromosome-scale reference genome and RAD-based genetic map of yellow starthistle (Centaurea solstitialis) reveal putative structural variation and QTLs associated with invader traits.</title>
        <authorList>
            <person name="Reatini B."/>
            <person name="Cang F.A."/>
            <person name="Jiang Q."/>
            <person name="Mckibben M.T.W."/>
            <person name="Barker M.S."/>
            <person name="Rieseberg L.H."/>
            <person name="Dlugosch K.M."/>
        </authorList>
    </citation>
    <scope>NUCLEOTIDE SEQUENCE</scope>
    <source>
        <strain evidence="3">CAN-66</strain>
        <tissue evidence="3">Leaf</tissue>
    </source>
</reference>
<gene>
    <name evidence="3" type="ORF">OSB04_021172</name>
</gene>
<protein>
    <recommendedName>
        <fullName evidence="5">SGNH hydrolase-type esterase domain-containing protein</fullName>
    </recommendedName>
</protein>
<dbReference type="AlphaFoldDB" id="A0AA38WFZ7"/>
<name>A0AA38WFZ7_9ASTR</name>
<evidence type="ECO:0000313" key="3">
    <source>
        <dbReference type="EMBL" id="KAJ9548629.1"/>
    </source>
</evidence>
<proteinExistence type="inferred from homology"/>
<evidence type="ECO:0000256" key="1">
    <source>
        <dbReference type="ARBA" id="ARBA00008668"/>
    </source>
</evidence>
<dbReference type="InterPro" id="IPR001087">
    <property type="entry name" value="GDSL"/>
</dbReference>
<accession>A0AA38WFZ7</accession>
<sequence>MAHIIYSQYMCTNTMHPLVNYQTLSVEKSLVETRIIFLSTPPVNEEQMKEVLKLDNRTNEQCKRYSDACVELCQKMGINVIDLNTVFKQQEDWEAKSFTDGIHLSAFGSDIVIKQIRKAITEANWGPSLHWDSLPSDFGDILSQGTTWINDRKPLIWAWLQCSTTVPYGVAWFGEGHGSTRAILGVSKGGYPTKIQPEPELEPAIPRMKEPEPVAPL</sequence>
<dbReference type="PANTHER" id="PTHR14209">
    <property type="entry name" value="ISOAMYL ACETATE-HYDROLYZING ESTERASE 1"/>
    <property type="match status" value="1"/>
</dbReference>
<dbReference type="InterPro" id="IPR045136">
    <property type="entry name" value="Iah1-like"/>
</dbReference>
<dbReference type="Pfam" id="PF00657">
    <property type="entry name" value="Lipase_GDSL"/>
    <property type="match status" value="1"/>
</dbReference>
<evidence type="ECO:0000313" key="4">
    <source>
        <dbReference type="Proteomes" id="UP001172457"/>
    </source>
</evidence>
<dbReference type="InterPro" id="IPR036514">
    <property type="entry name" value="SGNH_hydro_sf"/>
</dbReference>